<keyword evidence="7" id="KW-0456">Lyase</keyword>
<evidence type="ECO:0000256" key="2">
    <source>
        <dbReference type="ARBA" id="ARBA00022670"/>
    </source>
</evidence>
<dbReference type="GO" id="GO:0106300">
    <property type="term" value="P:protein-DNA covalent cross-linking repair"/>
    <property type="evidence" value="ECO:0007669"/>
    <property type="project" value="InterPro"/>
</dbReference>
<reference evidence="9 10" key="1">
    <citation type="journal article" date="2016" name="Nat. Commun.">
        <title>Thousands of microbial genomes shed light on interconnected biogeochemical processes in an aquifer system.</title>
        <authorList>
            <person name="Anantharaman K."/>
            <person name="Brown C.T."/>
            <person name="Hug L.A."/>
            <person name="Sharon I."/>
            <person name="Castelle C.J."/>
            <person name="Probst A.J."/>
            <person name="Thomas B.C."/>
            <person name="Singh A."/>
            <person name="Wilkins M.J."/>
            <person name="Karaoz U."/>
            <person name="Brodie E.L."/>
            <person name="Williams K.H."/>
            <person name="Hubbard S.S."/>
            <person name="Banfield J.F."/>
        </authorList>
    </citation>
    <scope>NUCLEOTIDE SEQUENCE [LARGE SCALE GENOMIC DNA]</scope>
</reference>
<keyword evidence="2 8" id="KW-0645">Protease</keyword>
<dbReference type="AlphaFoldDB" id="A0A1F7XAL4"/>
<keyword evidence="5" id="KW-0190">Covalent protein-DNA linkage</keyword>
<keyword evidence="6" id="KW-0238">DNA-binding</keyword>
<dbReference type="GO" id="GO:0003697">
    <property type="term" value="F:single-stranded DNA binding"/>
    <property type="evidence" value="ECO:0007669"/>
    <property type="project" value="InterPro"/>
</dbReference>
<organism evidence="9 10">
    <name type="scientific">Candidatus Woesebacteria bacterium RBG_16_34_12</name>
    <dbReference type="NCBI Taxonomy" id="1802480"/>
    <lineage>
        <taxon>Bacteria</taxon>
        <taxon>Candidatus Woeseibacteriota</taxon>
    </lineage>
</organism>
<dbReference type="SUPFAM" id="SSF143081">
    <property type="entry name" value="BB1717-like"/>
    <property type="match status" value="1"/>
</dbReference>
<comment type="similarity">
    <text evidence="1 8">Belongs to the SOS response-associated peptidase family.</text>
</comment>
<proteinExistence type="inferred from homology"/>
<evidence type="ECO:0000256" key="5">
    <source>
        <dbReference type="ARBA" id="ARBA00023124"/>
    </source>
</evidence>
<evidence type="ECO:0000256" key="4">
    <source>
        <dbReference type="ARBA" id="ARBA00022801"/>
    </source>
</evidence>
<dbReference type="PANTHER" id="PTHR13604">
    <property type="entry name" value="DC12-RELATED"/>
    <property type="match status" value="1"/>
</dbReference>
<accession>A0A1F7XAL4</accession>
<dbReference type="GO" id="GO:0016829">
    <property type="term" value="F:lyase activity"/>
    <property type="evidence" value="ECO:0007669"/>
    <property type="project" value="UniProtKB-KW"/>
</dbReference>
<evidence type="ECO:0000256" key="3">
    <source>
        <dbReference type="ARBA" id="ARBA00022763"/>
    </source>
</evidence>
<evidence type="ECO:0000256" key="1">
    <source>
        <dbReference type="ARBA" id="ARBA00008136"/>
    </source>
</evidence>
<keyword evidence="4 8" id="KW-0378">Hydrolase</keyword>
<protein>
    <recommendedName>
        <fullName evidence="8">Abasic site processing protein</fullName>
        <ecNumber evidence="8">3.4.-.-</ecNumber>
    </recommendedName>
</protein>
<comment type="caution">
    <text evidence="9">The sequence shown here is derived from an EMBL/GenBank/DDBJ whole genome shotgun (WGS) entry which is preliminary data.</text>
</comment>
<dbReference type="PANTHER" id="PTHR13604:SF0">
    <property type="entry name" value="ABASIC SITE PROCESSING PROTEIN HMCES"/>
    <property type="match status" value="1"/>
</dbReference>
<dbReference type="Pfam" id="PF02586">
    <property type="entry name" value="SRAP"/>
    <property type="match status" value="1"/>
</dbReference>
<dbReference type="GO" id="GO:0006508">
    <property type="term" value="P:proteolysis"/>
    <property type="evidence" value="ECO:0007669"/>
    <property type="project" value="UniProtKB-KW"/>
</dbReference>
<dbReference type="EMBL" id="MGFS01000018">
    <property type="protein sequence ID" value="OGM11395.1"/>
    <property type="molecule type" value="Genomic_DNA"/>
</dbReference>
<sequence>MCGRFTLSKPEKIQKRFNTANKLPIFEPSYNISPSQTLPVITRNSPNKIIMMHWGFTPEWGKEKGFSLINIRKETTQEKAYFKKILLNQRCLIPADGFYEWRTVNLEGQDEKYPFYVFLKERKLFGFAGLYSKLEDAEGKAYYTFAILTCPPNKVVAEIHHRMPVILEKSDENIWLDPKNKDFDNLYELLKPYSEEQITIYPVSKRVNNPKNDDQGLIEEFRETKLF</sequence>
<evidence type="ECO:0000313" key="9">
    <source>
        <dbReference type="EMBL" id="OGM11395.1"/>
    </source>
</evidence>
<dbReference type="GO" id="GO:0008233">
    <property type="term" value="F:peptidase activity"/>
    <property type="evidence" value="ECO:0007669"/>
    <property type="project" value="UniProtKB-KW"/>
</dbReference>
<dbReference type="Proteomes" id="UP000177053">
    <property type="component" value="Unassembled WGS sequence"/>
</dbReference>
<name>A0A1F7XAL4_9BACT</name>
<keyword evidence="3" id="KW-0227">DNA damage</keyword>
<evidence type="ECO:0000256" key="7">
    <source>
        <dbReference type="ARBA" id="ARBA00023239"/>
    </source>
</evidence>
<dbReference type="InterPro" id="IPR003738">
    <property type="entry name" value="SRAP"/>
</dbReference>
<dbReference type="InterPro" id="IPR036590">
    <property type="entry name" value="SRAP-like"/>
</dbReference>
<gene>
    <name evidence="9" type="ORF">A2Z22_01265</name>
</gene>
<evidence type="ECO:0000313" key="10">
    <source>
        <dbReference type="Proteomes" id="UP000177053"/>
    </source>
</evidence>
<evidence type="ECO:0000256" key="8">
    <source>
        <dbReference type="RuleBase" id="RU364100"/>
    </source>
</evidence>
<dbReference type="Gene3D" id="3.90.1680.10">
    <property type="entry name" value="SOS response associated peptidase-like"/>
    <property type="match status" value="1"/>
</dbReference>
<evidence type="ECO:0000256" key="6">
    <source>
        <dbReference type="ARBA" id="ARBA00023125"/>
    </source>
</evidence>
<dbReference type="EC" id="3.4.-.-" evidence="8"/>